<evidence type="ECO:0000313" key="3">
    <source>
        <dbReference type="EMBL" id="KAK2711453.1"/>
    </source>
</evidence>
<dbReference type="CDD" id="cd00037">
    <property type="entry name" value="CLECT"/>
    <property type="match status" value="1"/>
</dbReference>
<feature type="chain" id="PRO_5041658873" description="C-type lectin domain-containing protein" evidence="1">
    <location>
        <begin position="21"/>
        <end position="162"/>
    </location>
</feature>
<dbReference type="InterPro" id="IPR016187">
    <property type="entry name" value="CTDL_fold"/>
</dbReference>
<dbReference type="Gene3D" id="3.10.100.10">
    <property type="entry name" value="Mannose-Binding Protein A, subunit A"/>
    <property type="match status" value="1"/>
</dbReference>
<feature type="domain" description="C-type lectin" evidence="2">
    <location>
        <begin position="49"/>
        <end position="140"/>
    </location>
</feature>
<evidence type="ECO:0000256" key="1">
    <source>
        <dbReference type="SAM" id="SignalP"/>
    </source>
</evidence>
<dbReference type="AlphaFoldDB" id="A0AA88HM32"/>
<keyword evidence="1" id="KW-0732">Signal</keyword>
<organism evidence="3 4">
    <name type="scientific">Artemia franciscana</name>
    <name type="common">Brine shrimp</name>
    <name type="synonym">Artemia sanfranciscana</name>
    <dbReference type="NCBI Taxonomy" id="6661"/>
    <lineage>
        <taxon>Eukaryota</taxon>
        <taxon>Metazoa</taxon>
        <taxon>Ecdysozoa</taxon>
        <taxon>Arthropoda</taxon>
        <taxon>Crustacea</taxon>
        <taxon>Branchiopoda</taxon>
        <taxon>Anostraca</taxon>
        <taxon>Artemiidae</taxon>
        <taxon>Artemia</taxon>
    </lineage>
</organism>
<evidence type="ECO:0000259" key="2">
    <source>
        <dbReference type="PROSITE" id="PS50041"/>
    </source>
</evidence>
<keyword evidence="4" id="KW-1185">Reference proteome</keyword>
<comment type="caution">
    <text evidence="3">The sequence shown here is derived from an EMBL/GenBank/DDBJ whole genome shotgun (WGS) entry which is preliminary data.</text>
</comment>
<dbReference type="PANTHER" id="PTHR22803">
    <property type="entry name" value="MANNOSE, PHOSPHOLIPASE, LECTIN RECEPTOR RELATED"/>
    <property type="match status" value="1"/>
</dbReference>
<gene>
    <name evidence="3" type="ORF">QYM36_012577</name>
</gene>
<proteinExistence type="predicted"/>
<accession>A0AA88HM32</accession>
<dbReference type="Proteomes" id="UP001187531">
    <property type="component" value="Unassembled WGS sequence"/>
</dbReference>
<dbReference type="InterPro" id="IPR001304">
    <property type="entry name" value="C-type_lectin-like"/>
</dbReference>
<evidence type="ECO:0000313" key="4">
    <source>
        <dbReference type="Proteomes" id="UP001187531"/>
    </source>
</evidence>
<dbReference type="EMBL" id="JAVRJZ010000016">
    <property type="protein sequence ID" value="KAK2711453.1"/>
    <property type="molecule type" value="Genomic_DNA"/>
</dbReference>
<dbReference type="InterPro" id="IPR016186">
    <property type="entry name" value="C-type_lectin-like/link_sf"/>
</dbReference>
<dbReference type="SUPFAM" id="SSF56436">
    <property type="entry name" value="C-type lectin-like"/>
    <property type="match status" value="1"/>
</dbReference>
<name>A0AA88HM32_ARTSF</name>
<feature type="signal peptide" evidence="1">
    <location>
        <begin position="1"/>
        <end position="20"/>
    </location>
</feature>
<dbReference type="InterPro" id="IPR050111">
    <property type="entry name" value="C-type_lectin/snaclec_domain"/>
</dbReference>
<dbReference type="Pfam" id="PF00059">
    <property type="entry name" value="Lectin_C"/>
    <property type="match status" value="1"/>
</dbReference>
<sequence length="162" mass="18364">MSVKSLCLIISIAIAALSDAAIANSRADSSLADKKQKATCPDGYTQACFQDGCYCYAIKEPVYWARAISRCRQDGTDIVSIHSAEEHQFLNEFIPGDAWLGVLFKDTHWADGTLVDYNTWSWYENERYYRHYLDVETGYWYLSSTLSDEKYVVCKVPAVNAN</sequence>
<reference evidence="3" key="1">
    <citation type="submission" date="2023-07" db="EMBL/GenBank/DDBJ databases">
        <title>Chromosome-level genome assembly of Artemia franciscana.</title>
        <authorList>
            <person name="Jo E."/>
        </authorList>
    </citation>
    <scope>NUCLEOTIDE SEQUENCE</scope>
    <source>
        <tissue evidence="3">Whole body</tissue>
    </source>
</reference>
<protein>
    <recommendedName>
        <fullName evidence="2">C-type lectin domain-containing protein</fullName>
    </recommendedName>
</protein>
<dbReference type="SMART" id="SM00034">
    <property type="entry name" value="CLECT"/>
    <property type="match status" value="1"/>
</dbReference>
<dbReference type="PROSITE" id="PS50041">
    <property type="entry name" value="C_TYPE_LECTIN_2"/>
    <property type="match status" value="1"/>
</dbReference>